<accession>A0A9D1K4T7</accession>
<dbReference type="EMBL" id="DVJN01000024">
    <property type="protein sequence ID" value="HIS91616.1"/>
    <property type="molecule type" value="Genomic_DNA"/>
</dbReference>
<dbReference type="Gene3D" id="3.40.50.1360">
    <property type="match status" value="1"/>
</dbReference>
<organism evidence="3 4">
    <name type="scientific">Candidatus Alectryocaccomicrobium excrementavium</name>
    <dbReference type="NCBI Taxonomy" id="2840668"/>
    <lineage>
        <taxon>Bacteria</taxon>
        <taxon>Bacillati</taxon>
        <taxon>Bacillota</taxon>
        <taxon>Clostridia</taxon>
        <taxon>Candidatus Alectryocaccomicrobium</taxon>
    </lineage>
</organism>
<dbReference type="GO" id="GO:0042802">
    <property type="term" value="F:identical protein binding"/>
    <property type="evidence" value="ECO:0007669"/>
    <property type="project" value="TreeGrafter"/>
</dbReference>
<evidence type="ECO:0000313" key="4">
    <source>
        <dbReference type="Proteomes" id="UP000824140"/>
    </source>
</evidence>
<reference evidence="3" key="2">
    <citation type="journal article" date="2021" name="PeerJ">
        <title>Extensive microbial diversity within the chicken gut microbiome revealed by metagenomics and culture.</title>
        <authorList>
            <person name="Gilroy R."/>
            <person name="Ravi A."/>
            <person name="Getino M."/>
            <person name="Pursley I."/>
            <person name="Horton D.L."/>
            <person name="Alikhan N.F."/>
            <person name="Baker D."/>
            <person name="Gharbi K."/>
            <person name="Hall N."/>
            <person name="Watson M."/>
            <person name="Adriaenssens E.M."/>
            <person name="Foster-Nyarko E."/>
            <person name="Jarju S."/>
            <person name="Secka A."/>
            <person name="Antonio M."/>
            <person name="Oren A."/>
            <person name="Chaudhuri R.R."/>
            <person name="La Ragione R."/>
            <person name="Hildebrand F."/>
            <person name="Pallen M.J."/>
        </authorList>
    </citation>
    <scope>NUCLEOTIDE SEQUENCE</scope>
    <source>
        <strain evidence="3">13766</strain>
    </source>
</reference>
<dbReference type="Proteomes" id="UP000824140">
    <property type="component" value="Unassembled WGS sequence"/>
</dbReference>
<dbReference type="GO" id="GO:0019262">
    <property type="term" value="P:N-acetylneuraminate catabolic process"/>
    <property type="evidence" value="ECO:0007669"/>
    <property type="project" value="TreeGrafter"/>
</dbReference>
<dbReference type="CDD" id="cd01399">
    <property type="entry name" value="GlcN6P_deaminase"/>
    <property type="match status" value="1"/>
</dbReference>
<dbReference type="AlphaFoldDB" id="A0A9D1K4T7"/>
<dbReference type="PANTHER" id="PTHR11280:SF6">
    <property type="entry name" value="GLUCOSAMINE-6-PHOSPHATE ISOMERASE NAGB"/>
    <property type="match status" value="1"/>
</dbReference>
<feature type="domain" description="Glucosamine/galactosamine-6-phosphate isomerase" evidence="2">
    <location>
        <begin position="13"/>
        <end position="232"/>
    </location>
</feature>
<dbReference type="Pfam" id="PF01182">
    <property type="entry name" value="Glucosamine_iso"/>
    <property type="match status" value="1"/>
</dbReference>
<dbReference type="GO" id="GO:0006046">
    <property type="term" value="P:N-acetylglucosamine catabolic process"/>
    <property type="evidence" value="ECO:0007669"/>
    <property type="project" value="TreeGrafter"/>
</dbReference>
<gene>
    <name evidence="3" type="ORF">IAA84_01220</name>
</gene>
<evidence type="ECO:0000313" key="3">
    <source>
        <dbReference type="EMBL" id="HIS91616.1"/>
    </source>
</evidence>
<dbReference type="SUPFAM" id="SSF100950">
    <property type="entry name" value="NagB/RpiA/CoA transferase-like"/>
    <property type="match status" value="1"/>
</dbReference>
<dbReference type="InterPro" id="IPR004547">
    <property type="entry name" value="Glucosamine6P_isomerase"/>
</dbReference>
<dbReference type="GO" id="GO:0006043">
    <property type="term" value="P:glucosamine catabolic process"/>
    <property type="evidence" value="ECO:0007669"/>
    <property type="project" value="TreeGrafter"/>
</dbReference>
<sequence length="257" mass="28265">MISSSFSLFRLETRAVLGRKAAQDVAATIRMLLSNQARVRMVFAAAPSQNEFLSALREDRSLDFTRIDAFHMDEYVGLAPDAPQGFGNFLRERLFSQVPFGSVSYINGAARDVDSACAQYARALEAAPLDIVCMGIGENGHIAFNDPHEADFRDPLLVKRVSLDAVCRMQQVHDGCFSQLSDVPTHAITLTVPALMRAKYHFCMVPAASKRDAVYRALCGPVGPDCPASALRLCRHASLYLDRDSAARLSEVFFDEA</sequence>
<reference evidence="3" key="1">
    <citation type="submission" date="2020-10" db="EMBL/GenBank/DDBJ databases">
        <authorList>
            <person name="Gilroy R."/>
        </authorList>
    </citation>
    <scope>NUCLEOTIDE SEQUENCE</scope>
    <source>
        <strain evidence="3">13766</strain>
    </source>
</reference>
<dbReference type="GO" id="GO:0005975">
    <property type="term" value="P:carbohydrate metabolic process"/>
    <property type="evidence" value="ECO:0007669"/>
    <property type="project" value="InterPro"/>
</dbReference>
<comment type="caution">
    <text evidence="3">The sequence shown here is derived from an EMBL/GenBank/DDBJ whole genome shotgun (WGS) entry which is preliminary data.</text>
</comment>
<dbReference type="GO" id="GO:0005737">
    <property type="term" value="C:cytoplasm"/>
    <property type="evidence" value="ECO:0007669"/>
    <property type="project" value="TreeGrafter"/>
</dbReference>
<name>A0A9D1K4T7_9FIRM</name>
<dbReference type="GO" id="GO:0004342">
    <property type="term" value="F:glucosamine-6-phosphate deaminase activity"/>
    <property type="evidence" value="ECO:0007669"/>
    <property type="project" value="InterPro"/>
</dbReference>
<proteinExistence type="predicted"/>
<evidence type="ECO:0000259" key="2">
    <source>
        <dbReference type="Pfam" id="PF01182"/>
    </source>
</evidence>
<dbReference type="PANTHER" id="PTHR11280">
    <property type="entry name" value="GLUCOSAMINE-6-PHOSPHATE ISOMERASE"/>
    <property type="match status" value="1"/>
</dbReference>
<protein>
    <submittedName>
        <fullName evidence="3">Glucosamine-6-phosphate deaminase</fullName>
    </submittedName>
</protein>
<evidence type="ECO:0000256" key="1">
    <source>
        <dbReference type="ARBA" id="ARBA00023277"/>
    </source>
</evidence>
<keyword evidence="1" id="KW-0119">Carbohydrate metabolism</keyword>
<dbReference type="InterPro" id="IPR037171">
    <property type="entry name" value="NagB/RpiA_transferase-like"/>
</dbReference>
<dbReference type="InterPro" id="IPR006148">
    <property type="entry name" value="Glc/Gal-6P_isomerase"/>
</dbReference>